<reference evidence="1" key="1">
    <citation type="submission" date="2020-03" db="EMBL/GenBank/DDBJ databases">
        <title>FDA dAtabase for Regulatory Grade micrObial Sequences (FDA-ARGOS): Supporting development and validation of Infectious Disease Dx tests.</title>
        <authorList>
            <person name="Campos J."/>
            <person name="Goldberg B."/>
            <person name="Tallon L."/>
            <person name="Sadzewicz L."/>
            <person name="Vavikolanu K."/>
            <person name="Mehta A."/>
            <person name="Aluvathingal J."/>
            <person name="Nadendla S."/>
            <person name="Nandy P."/>
            <person name="Geyer C."/>
            <person name="Yan Y."/>
            <person name="Sichtig H."/>
        </authorList>
    </citation>
    <scope>NUCLEOTIDE SEQUENCE [LARGE SCALE GENOMIC DNA]</scope>
    <source>
        <strain evidence="1">FDAARGOS_652</strain>
    </source>
</reference>
<dbReference type="PANTHER" id="PTHR12121:SF36">
    <property type="entry name" value="ENDONUCLEASE_EXONUCLEASE_PHOSPHATASE DOMAIN-CONTAINING PROTEIN"/>
    <property type="match status" value="1"/>
</dbReference>
<evidence type="ECO:0000313" key="2">
    <source>
        <dbReference type="Proteomes" id="UP000590412"/>
    </source>
</evidence>
<organism evidence="1 2">
    <name type="scientific">Candida parapsilosis</name>
    <name type="common">Yeast</name>
    <dbReference type="NCBI Taxonomy" id="5480"/>
    <lineage>
        <taxon>Eukaryota</taxon>
        <taxon>Fungi</taxon>
        <taxon>Dikarya</taxon>
        <taxon>Ascomycota</taxon>
        <taxon>Saccharomycotina</taxon>
        <taxon>Pichiomycetes</taxon>
        <taxon>Debaryomycetaceae</taxon>
        <taxon>Candida/Lodderomyces clade</taxon>
        <taxon>Candida</taxon>
    </lineage>
</organism>
<evidence type="ECO:0000313" key="1">
    <source>
        <dbReference type="EMBL" id="KAF6044168.1"/>
    </source>
</evidence>
<dbReference type="Proteomes" id="UP000590412">
    <property type="component" value="Unassembled WGS sequence"/>
</dbReference>
<dbReference type="GO" id="GO:0004519">
    <property type="term" value="F:endonuclease activity"/>
    <property type="evidence" value="ECO:0007669"/>
    <property type="project" value="UniProtKB-KW"/>
</dbReference>
<dbReference type="PANTHER" id="PTHR12121">
    <property type="entry name" value="CARBON CATABOLITE REPRESSOR PROTEIN 4"/>
    <property type="match status" value="1"/>
</dbReference>
<proteinExistence type="predicted"/>
<name>A0A8X7NGE1_CANPA</name>
<keyword evidence="1" id="KW-0255">Endonuclease</keyword>
<dbReference type="AlphaFoldDB" id="A0A8X7NGE1"/>
<gene>
    <name evidence="1" type="ORF">FOB60_005261</name>
</gene>
<keyword evidence="1" id="KW-0540">Nuclease</keyword>
<accession>A0A8X7NGE1</accession>
<dbReference type="EMBL" id="JABWAB010000011">
    <property type="protein sequence ID" value="KAF6044168.1"/>
    <property type="molecule type" value="Genomic_DNA"/>
</dbReference>
<dbReference type="InterPro" id="IPR036691">
    <property type="entry name" value="Endo/exonu/phosph_ase_sf"/>
</dbReference>
<dbReference type="OrthoDB" id="276515at2759"/>
<protein>
    <submittedName>
        <fullName evidence="1">Endonuclease/Exonuclease/phosphatase family protein</fullName>
    </submittedName>
</protein>
<sequence length="462" mass="52219">MASSMKSRFRITSLVTLTALALIYYIVSQKSELSTKNPAGNLRFDYESYKSLEQQEYLLEQQLAQQQATETLSSHVLPSLPPTQLDDPSNPKKFLGEVNAVPPSEIPPVSSGKKELLGVPPQNLFLKTVTKSEPPVPKGLTQTLANNYIKPLKFRIYSHNVKNGGTHDLIPGELSWDERVKDITSSMKFHSTESTIFTLQELYKYQLLDILAQLNKFDKQWTFYGVGRVNGEELGELVPIIYNTNQWELLYNDTFWLNDKDPRSSLQGWDAIYTRIASVVTLRHKQSNNIISVFNTHFDHIGKTAKSGSSELILKKINQLVEWSENQWPSFVAGDFNAEPNEACIKQIKEFMVDSVSLASVGNRFGHFKSTVTGFEGEVLRDGGQNIDYIFAPKYTKRIDQIGGTSGTTSICDKSIKSNIFEEKADLALIQFGMLHSKFNGRYMSDHRPIVADFIINHKCQE</sequence>
<comment type="caution">
    <text evidence="1">The sequence shown here is derived from an EMBL/GenBank/DDBJ whole genome shotgun (WGS) entry which is preliminary data.</text>
</comment>
<dbReference type="Gene3D" id="3.60.10.10">
    <property type="entry name" value="Endonuclease/exonuclease/phosphatase"/>
    <property type="match status" value="1"/>
</dbReference>
<dbReference type="GO" id="GO:0000175">
    <property type="term" value="F:3'-5'-RNA exonuclease activity"/>
    <property type="evidence" value="ECO:0007669"/>
    <property type="project" value="TreeGrafter"/>
</dbReference>
<dbReference type="InterPro" id="IPR050410">
    <property type="entry name" value="CCR4/nocturin_mRNA_transcr"/>
</dbReference>
<dbReference type="CDD" id="cd09083">
    <property type="entry name" value="EEP-1"/>
    <property type="match status" value="1"/>
</dbReference>
<dbReference type="SUPFAM" id="SSF56219">
    <property type="entry name" value="DNase I-like"/>
    <property type="match status" value="1"/>
</dbReference>
<keyword evidence="1" id="KW-0378">Hydrolase</keyword>